<dbReference type="EMBL" id="KU686199">
    <property type="protein sequence ID" value="AOV59005.1"/>
    <property type="molecule type" value="Genomic_DNA"/>
</dbReference>
<keyword evidence="6" id="KW-1185">Reference proteome</keyword>
<dbReference type="RefSeq" id="YP_009321285.1">
    <property type="nucleotide sequence ID" value="NC_031906.1"/>
</dbReference>
<sequence>MSFYQEAKSARGAAIGTIMPWGGGLTSIPAGWLICDGQFVEANDFPLLAQTIGDTYNAGTSDFIGTGSNSFPNYGGSIKLPNLNGKTLMDMEGSYFAGADASGGTDRDADKDAVAYTLMDPLIGTNEDQGITTIFNDVYVDLVFNINADDRTGYQGRIKGNTLINGEGFKTVYVAPRKLGRCHVKRHNHTGKLETIDKTAESQPGDGVVPYGTIYYTLFATAVDNDGSNRDEGENVDEMTGETYYFGYTNDDEGWKEDSPAEANGDGSTVSVTTSENSNEYGGIVAGRLSNPGATPSSSNIVDTYTLQWPTSDLLSGFLSGTRGTTVAKATSEQPPINMKPRDVTYSPLSNIQEFVQGKHLEGIVESGIGGNTVTIPPGYRNNYSNSQSQVGDTLISNTGINFTNETSDDTIIAHTHDEFDVSFDSTRMRAQSNLTVDVNLPNTVNLDNIANKNALQIDFNIEQPRMTSIYIIRAY</sequence>
<dbReference type="Gene3D" id="3.90.1340.10">
    <property type="entry name" value="Phage tail collar domain"/>
    <property type="match status" value="1"/>
</dbReference>
<feature type="region of interest" description="Disordered" evidence="1">
    <location>
        <begin position="252"/>
        <end position="278"/>
    </location>
</feature>
<dbReference type="GeneID" id="30306312"/>
<name>A0A1D8KIR4_9CAUD</name>
<evidence type="ECO:0000313" key="6">
    <source>
        <dbReference type="Proteomes" id="UP000204537"/>
    </source>
</evidence>
<proteinExistence type="predicted"/>
<dbReference type="KEGG" id="vg:30306312"/>
<feature type="compositionally biased region" description="Low complexity" evidence="1">
    <location>
        <begin position="268"/>
        <end position="278"/>
    </location>
</feature>
<evidence type="ECO:0000313" key="3">
    <source>
        <dbReference type="EMBL" id="AOV58527.1"/>
    </source>
</evidence>
<reference evidence="6 7" key="1">
    <citation type="journal article" date="2016" name="Virology">
        <title>The genomic content and context of auxiliary metabolic genes in marine cyanomyoviruses.</title>
        <authorList>
            <person name="Crummett L.T."/>
            <person name="Puxty R.J."/>
            <person name="Weihe C."/>
            <person name="Marston M.F."/>
            <person name="Martiny J.B."/>
        </authorList>
    </citation>
    <scope>NUCLEOTIDE SEQUENCE [LARGE SCALE GENOMIC DNA]</scope>
    <source>
        <strain evidence="3">0808SB25</strain>
        <strain evidence="4">0910TB04</strain>
        <strain evidence="5">1010CC42</strain>
    </source>
</reference>
<dbReference type="Proteomes" id="UP000240920">
    <property type="component" value="Segment"/>
</dbReference>
<dbReference type="Proteomes" id="UP000204537">
    <property type="component" value="Segment"/>
</dbReference>
<dbReference type="InterPro" id="IPR011083">
    <property type="entry name" value="Phage_tail_collar_dom"/>
</dbReference>
<dbReference type="OrthoDB" id="9515at10239"/>
<gene>
    <name evidence="5" type="ORF">C421010_022</name>
    <name evidence="3" type="ORF">S250808_022</name>
    <name evidence="4" type="ORF">T040910_022</name>
</gene>
<organism evidence="3 8">
    <name type="scientific">Synechococcus phage S-CAM3</name>
    <dbReference type="NCBI Taxonomy" id="1883366"/>
    <lineage>
        <taxon>Viruses</taxon>
        <taxon>Duplodnaviria</taxon>
        <taxon>Heunggongvirae</taxon>
        <taxon>Uroviricota</taxon>
        <taxon>Caudoviricetes</taxon>
        <taxon>Pantevenvirales</taxon>
        <taxon>Kyanoviridae</taxon>
        <taxon>Charybdisvirus</taxon>
        <taxon>Charybdisvirus scam3</taxon>
    </lineage>
</organism>
<dbReference type="Pfam" id="PF07484">
    <property type="entry name" value="Collar"/>
    <property type="match status" value="1"/>
</dbReference>
<dbReference type="EMBL" id="KU686197">
    <property type="protein sequence ID" value="AOV58527.1"/>
    <property type="molecule type" value="Genomic_DNA"/>
</dbReference>
<dbReference type="InterPro" id="IPR037053">
    <property type="entry name" value="Phage_tail_collar_dom_sf"/>
</dbReference>
<evidence type="ECO:0000256" key="1">
    <source>
        <dbReference type="SAM" id="MobiDB-lite"/>
    </source>
</evidence>
<evidence type="ECO:0000313" key="7">
    <source>
        <dbReference type="Proteomes" id="UP000240804"/>
    </source>
</evidence>
<dbReference type="SUPFAM" id="SSF88874">
    <property type="entry name" value="Receptor-binding domain of short tail fibre protein gp12"/>
    <property type="match status" value="1"/>
</dbReference>
<evidence type="ECO:0000259" key="2">
    <source>
        <dbReference type="Pfam" id="PF07484"/>
    </source>
</evidence>
<dbReference type="Proteomes" id="UP000240804">
    <property type="component" value="Segment"/>
</dbReference>
<feature type="domain" description="Phage tail collar" evidence="2">
    <location>
        <begin position="16"/>
        <end position="65"/>
    </location>
</feature>
<dbReference type="EMBL" id="KU686198">
    <property type="protein sequence ID" value="AOV58766.1"/>
    <property type="molecule type" value="Genomic_DNA"/>
</dbReference>
<accession>A0A1D8KIR4</accession>
<evidence type="ECO:0000313" key="5">
    <source>
        <dbReference type="EMBL" id="AOV59005.1"/>
    </source>
</evidence>
<protein>
    <submittedName>
        <fullName evidence="3">Putative short tail fiber</fullName>
    </submittedName>
</protein>
<evidence type="ECO:0000313" key="4">
    <source>
        <dbReference type="EMBL" id="AOV58766.1"/>
    </source>
</evidence>
<evidence type="ECO:0000313" key="8">
    <source>
        <dbReference type="Proteomes" id="UP000240920"/>
    </source>
</evidence>